<comment type="caution">
    <text evidence="2">The sequence shown here is derived from an EMBL/GenBank/DDBJ whole genome shotgun (WGS) entry which is preliminary data.</text>
</comment>
<dbReference type="AlphaFoldDB" id="A0A4R8W3C7"/>
<reference evidence="2 3" key="1">
    <citation type="submission" date="2019-03" db="EMBL/GenBank/DDBJ databases">
        <title>Genomics of glacier-inhabiting Cryobacterium strains.</title>
        <authorList>
            <person name="Liu Q."/>
            <person name="Xin Y.-H."/>
        </authorList>
    </citation>
    <scope>NUCLEOTIDE SEQUENCE [LARGE SCALE GENOMIC DNA]</scope>
    <source>
        <strain evidence="2 3">RHLT2-21</strain>
    </source>
</reference>
<dbReference type="InterPro" id="IPR029058">
    <property type="entry name" value="AB_hydrolase_fold"/>
</dbReference>
<dbReference type="InterPro" id="IPR050266">
    <property type="entry name" value="AB_hydrolase_sf"/>
</dbReference>
<dbReference type="PANTHER" id="PTHR43798:SF33">
    <property type="entry name" value="HYDROLASE, PUTATIVE (AFU_ORTHOLOGUE AFUA_2G14860)-RELATED"/>
    <property type="match status" value="1"/>
</dbReference>
<dbReference type="RefSeq" id="WP_134510305.1">
    <property type="nucleotide sequence ID" value="NZ_SOFM01000042.1"/>
</dbReference>
<dbReference type="PANTHER" id="PTHR43798">
    <property type="entry name" value="MONOACYLGLYCEROL LIPASE"/>
    <property type="match status" value="1"/>
</dbReference>
<dbReference type="SUPFAM" id="SSF53474">
    <property type="entry name" value="alpha/beta-Hydrolases"/>
    <property type="match status" value="1"/>
</dbReference>
<feature type="domain" description="AB hydrolase-1" evidence="1">
    <location>
        <begin position="64"/>
        <end position="294"/>
    </location>
</feature>
<evidence type="ECO:0000313" key="3">
    <source>
        <dbReference type="Proteomes" id="UP000297643"/>
    </source>
</evidence>
<evidence type="ECO:0000259" key="1">
    <source>
        <dbReference type="Pfam" id="PF12697"/>
    </source>
</evidence>
<dbReference type="InterPro" id="IPR000073">
    <property type="entry name" value="AB_hydrolase_1"/>
</dbReference>
<dbReference type="GO" id="GO:0016787">
    <property type="term" value="F:hydrolase activity"/>
    <property type="evidence" value="ECO:0007669"/>
    <property type="project" value="UniProtKB-KW"/>
</dbReference>
<name>A0A4R8W3C7_9MICO</name>
<dbReference type="Proteomes" id="UP000297643">
    <property type="component" value="Unassembled WGS sequence"/>
</dbReference>
<keyword evidence="3" id="KW-1185">Reference proteome</keyword>
<sequence>MSTRLRRSRSEPDADPVDLAAELDRALPDRDWTVLPPESRVFRFPAPSGALAAMALGDPAHPRVVLVPGATGSKEDFVLLAPLLAEAGYLVESFDLAGQYESASAGAAPGEPFRYDLFVDDLIAFLSTGSSPAHVLGYSFAGIVAEIALAERPDLFASLTLLGAPPQPGQVFRRVRWIGPLSWVITARGIASLMIWGLLSNRNHVPPGRLGLVRHRFDYTVRRSVDEIVGLMKRSPDLRRLLLRSPIPMLVAVGERDLWPTALHRDFANRIGAELRVYPTGHSPCETTPHQLARDMLALFQGRL</sequence>
<dbReference type="GO" id="GO:0016020">
    <property type="term" value="C:membrane"/>
    <property type="evidence" value="ECO:0007669"/>
    <property type="project" value="TreeGrafter"/>
</dbReference>
<dbReference type="EMBL" id="SOFM01000042">
    <property type="protein sequence ID" value="TFC01440.1"/>
    <property type="molecule type" value="Genomic_DNA"/>
</dbReference>
<evidence type="ECO:0000313" key="2">
    <source>
        <dbReference type="EMBL" id="TFC01440.1"/>
    </source>
</evidence>
<dbReference type="Pfam" id="PF12697">
    <property type="entry name" value="Abhydrolase_6"/>
    <property type="match status" value="1"/>
</dbReference>
<proteinExistence type="predicted"/>
<dbReference type="Gene3D" id="3.40.50.1820">
    <property type="entry name" value="alpha/beta hydrolase"/>
    <property type="match status" value="1"/>
</dbReference>
<keyword evidence="2" id="KW-0378">Hydrolase</keyword>
<organism evidence="2 3">
    <name type="scientific">Cryobacterium mannosilyticum</name>
    <dbReference type="NCBI Taxonomy" id="1259190"/>
    <lineage>
        <taxon>Bacteria</taxon>
        <taxon>Bacillati</taxon>
        <taxon>Actinomycetota</taxon>
        <taxon>Actinomycetes</taxon>
        <taxon>Micrococcales</taxon>
        <taxon>Microbacteriaceae</taxon>
        <taxon>Cryobacterium</taxon>
    </lineage>
</organism>
<gene>
    <name evidence="2" type="ORF">E3O32_13345</name>
</gene>
<accession>A0A4R8W3C7</accession>
<protein>
    <submittedName>
        <fullName evidence="2">Alpha/beta hydrolase</fullName>
    </submittedName>
</protein>